<feature type="compositionally biased region" description="Basic and acidic residues" evidence="2">
    <location>
        <begin position="282"/>
        <end position="307"/>
    </location>
</feature>
<feature type="compositionally biased region" description="Pro residues" evidence="2">
    <location>
        <begin position="1659"/>
        <end position="1668"/>
    </location>
</feature>
<feature type="region of interest" description="Disordered" evidence="2">
    <location>
        <begin position="1448"/>
        <end position="1497"/>
    </location>
</feature>
<feature type="compositionally biased region" description="Low complexity" evidence="2">
    <location>
        <begin position="345"/>
        <end position="382"/>
    </location>
</feature>
<evidence type="ECO:0000313" key="3">
    <source>
        <dbReference type="EMBL" id="JAP78240.1"/>
    </source>
</evidence>
<reference evidence="3" key="1">
    <citation type="journal article" date="2016" name="Ticks Tick Borne Dis.">
        <title>De novo assembly and annotation of the salivary gland transcriptome of Rhipicephalus appendiculatus male and female ticks during blood feeding.</title>
        <authorList>
            <person name="de Castro M.H."/>
            <person name="de Klerk D."/>
            <person name="Pienaar R."/>
            <person name="Latif A.A."/>
            <person name="Rees D.J."/>
            <person name="Mans B.J."/>
        </authorList>
    </citation>
    <scope>NUCLEOTIDE SEQUENCE</scope>
    <source>
        <tissue evidence="3">Salivary glands</tissue>
    </source>
</reference>
<feature type="compositionally biased region" description="Polar residues" evidence="2">
    <location>
        <begin position="1470"/>
        <end position="1479"/>
    </location>
</feature>
<feature type="compositionally biased region" description="Pro residues" evidence="2">
    <location>
        <begin position="334"/>
        <end position="344"/>
    </location>
</feature>
<feature type="region of interest" description="Disordered" evidence="2">
    <location>
        <begin position="1"/>
        <end position="110"/>
    </location>
</feature>
<sequence length="1722" mass="181244">MASSCDNVIEDRVKRCANRENLTSEPSLERTDDADPSGGSHLKKREQHSCRNLPGLPPSEAYGTDLATDSSPSENDDETDTVAPHASECDMESAQGKEAVPQTMPLADLPPVPQTAEVASAVSATIPKTLQPIKVCEVRLNGTTVAQPSILPSKDAAVLSNGCAMPTVPQPTPAPGPPSTVVPAAAACTVVPSLASVPQQAPPSTCSFAPCPPTSEPTAVPPKVKKDGEKKKRSTKSSNSSKSGSKSHSSNGGEAASKSEKSRTKSDSSDRKERRKKHKHHKDGEMHSSKCSSKEGSKYTEPPDKKLKISSNMTAKSSGHSSSKKDQLPHKTKPPPPPAPPPVATPSIAATVAPHPHSHHQPPLSAPSFSAPPSSSLTVSPVKNSSSGSTCSRCKRKCASQRNVGIQCKKERHGSGHSTSSSTSLGPPSVVVGALSLVPRMPASLEFGHMRLGRFVRREVHPNGGGEVLHLYWDEICHLEPSDMMRLAKDFLKETFYEDPPGVARYVMGIVHGAAHGMPDFVDYFAEHHPNLVVKCGVLGRHSDIETTSMVKFQEMVGRTYSSGTYRAGPLHQMSLVGTVHEEVGGFFPEFLAVLEKCPFLYLTMPWGPLSQVHMESPQESNDGPILWVRPGEQLVPTADLIRSPNKRNSVSGSGARRRDELRKLQYLPRASEPREMLFEDRTKCHADHVGQGFDRLTTAAVGVLKAVHCNTGGETNRITKDVVAFHAGDFNQLVEKLQLDLHEPPVSQCVQWVEDAKLNQLRREGIRYSRISLCDNDIYFLPRNIVHQFRTVTAVASVAWHVRLRQYYPQESTPSPTAAPSPEDTTVKKEVKAEDSKPRKREADSKPPKEPSVKKIKLEPGKAPSGERKPEEMAAALQSSSSSSTPKKHNGDKHKSHKEKKEKAKELDFKTSSHESKAQQPQKVHSSSTHGPKLQLPKMPAVKEHQEVKVETAPEQISVLSDNVDGQIKVEPVVKIKTEPVENDDATVGACEDSARALTLPSTPCEPPTASSTETPQTLVSTPMRTVEVSSAVASSSSASTVVTASLSAPKTSPVVASTKTGSSAVVMSLPPVKNAAAVSTVASCLKNDSTVLTGVTLNDKANCVMSTEAATKVSSSLATSALKTSSTVTTTVISKNNSITTTSTVSSKNNSLTTAAALSAKSSSVASAASLKGLSTGASVATSKSTSTASIAVSSKSSTIAGNTVSTKNNTASSTRCSTIMSMAPSSKSTSKISSTTIATAFTGSTSLTANIAASVSKTDTIASVIALSSPKASCITTTSNSLTNKSSSSSTAVTLTSRSSSSAAVSHHSPKSSHIVSASAVSNSKSSLVNTAAMKGSSSSVATSVHATSKTGSSVTTAAHHATSKVGSLTSSSFSRIGSTISTVMHSAPKSSSIVTSSVAISPLELLLPLTTATTTPKTSSPAISSTSSASKVVSTSLATRPVSSLLTSSAQRPTMVTSAPLPPSRFPSSAMSRSVPTCHRSGTPPLPRPMPPTSLPSSIVRTTMAPHIPVAHMRMAPPSVSLSSSIAPIGRYDGFTRHLGPSSSPMYRDMTKPPASLLSPSLPPMAGPVMVPSTMAPVTPQLLAPAVMPHPAIVGPFGEVPAAYLPSMAHPPPHYDAAAMNYLAMPSGAPVAFSVAPTFPVPPQMGIPTYCQQVPQPPPVPAAAPEPEQATFDEYDDPGTPLMDEEPLHESPTPPPYDCHQPLRAEDCSKVVRTLDLR</sequence>
<feature type="compositionally biased region" description="Polar residues" evidence="2">
    <location>
        <begin position="1010"/>
        <end position="1020"/>
    </location>
</feature>
<feature type="compositionally biased region" description="Polar residues" evidence="2">
    <location>
        <begin position="1448"/>
        <end position="1461"/>
    </location>
</feature>
<feature type="compositionally biased region" description="Polar residues" evidence="2">
    <location>
        <begin position="309"/>
        <end position="321"/>
    </location>
</feature>
<feature type="compositionally biased region" description="Polar residues" evidence="2">
    <location>
        <begin position="383"/>
        <end position="392"/>
    </location>
</feature>
<dbReference type="PANTHER" id="PTHR13354:SF11">
    <property type="entry name" value="LYSINE-SPECIFIC DEMETHYLASE 9"/>
    <property type="match status" value="1"/>
</dbReference>
<dbReference type="InterPro" id="IPR026306">
    <property type="entry name" value="RSBN1/Dpy-2/CEP530"/>
</dbReference>
<dbReference type="PANTHER" id="PTHR13354">
    <property type="entry name" value="ROUND SPERMATID BASIC PROTEIN 1"/>
    <property type="match status" value="1"/>
</dbReference>
<feature type="compositionally biased region" description="Basic and acidic residues" evidence="2">
    <location>
        <begin position="9"/>
        <end position="18"/>
    </location>
</feature>
<dbReference type="EMBL" id="GEDV01010317">
    <property type="protein sequence ID" value="JAP78240.1"/>
    <property type="molecule type" value="Transcribed_RNA"/>
</dbReference>
<evidence type="ECO:0000256" key="2">
    <source>
        <dbReference type="SAM" id="MobiDB-lite"/>
    </source>
</evidence>
<protein>
    <submittedName>
        <fullName evidence="3">Round spermatid basic protein 1-like protein</fullName>
    </submittedName>
</protein>
<feature type="compositionally biased region" description="Low complexity" evidence="2">
    <location>
        <begin position="812"/>
        <end position="825"/>
    </location>
</feature>
<evidence type="ECO:0000256" key="1">
    <source>
        <dbReference type="ARBA" id="ARBA00010560"/>
    </source>
</evidence>
<feature type="compositionally biased region" description="Polar residues" evidence="2">
    <location>
        <begin position="919"/>
        <end position="931"/>
    </location>
</feature>
<accession>A0A131YIG0</accession>
<feature type="compositionally biased region" description="Pro residues" evidence="2">
    <location>
        <begin position="1488"/>
        <end position="1497"/>
    </location>
</feature>
<proteinExistence type="inferred from homology"/>
<feature type="region of interest" description="Disordered" evidence="2">
    <location>
        <begin position="810"/>
        <end position="938"/>
    </location>
</feature>
<dbReference type="GO" id="GO:0005634">
    <property type="term" value="C:nucleus"/>
    <property type="evidence" value="ECO:0007669"/>
    <property type="project" value="InterPro"/>
</dbReference>
<feature type="compositionally biased region" description="Low complexity" evidence="2">
    <location>
        <begin position="236"/>
        <end position="250"/>
    </location>
</feature>
<name>A0A131YIG0_RHIAP</name>
<feature type="region of interest" description="Disordered" evidence="2">
    <location>
        <begin position="1657"/>
        <end position="1706"/>
    </location>
</feature>
<feature type="compositionally biased region" description="Basic and acidic residues" evidence="2">
    <location>
        <begin position="257"/>
        <end position="272"/>
    </location>
</feature>
<feature type="compositionally biased region" description="Acidic residues" evidence="2">
    <location>
        <begin position="1675"/>
        <end position="1691"/>
    </location>
</feature>
<feature type="compositionally biased region" description="Basic and acidic residues" evidence="2">
    <location>
        <begin position="900"/>
        <end position="918"/>
    </location>
</feature>
<feature type="compositionally biased region" description="Basic and acidic residues" evidence="2">
    <location>
        <begin position="826"/>
        <end position="873"/>
    </location>
</feature>
<feature type="region of interest" description="Disordered" evidence="2">
    <location>
        <begin position="199"/>
        <end position="396"/>
    </location>
</feature>
<comment type="similarity">
    <text evidence="1">Belongs to the round spermatid basic protein 1 family.</text>
</comment>
<organism evidence="3">
    <name type="scientific">Rhipicephalus appendiculatus</name>
    <name type="common">Brown ear tick</name>
    <dbReference type="NCBI Taxonomy" id="34631"/>
    <lineage>
        <taxon>Eukaryota</taxon>
        <taxon>Metazoa</taxon>
        <taxon>Ecdysozoa</taxon>
        <taxon>Arthropoda</taxon>
        <taxon>Chelicerata</taxon>
        <taxon>Arachnida</taxon>
        <taxon>Acari</taxon>
        <taxon>Parasitiformes</taxon>
        <taxon>Ixodida</taxon>
        <taxon>Ixodoidea</taxon>
        <taxon>Ixodidae</taxon>
        <taxon>Rhipicephalinae</taxon>
        <taxon>Rhipicephalus</taxon>
        <taxon>Rhipicephalus</taxon>
    </lineage>
</organism>
<feature type="compositionally biased region" description="Basic residues" evidence="2">
    <location>
        <begin position="887"/>
        <end position="899"/>
    </location>
</feature>
<feature type="region of interest" description="Disordered" evidence="2">
    <location>
        <begin position="999"/>
        <end position="1020"/>
    </location>
</feature>